<evidence type="ECO:0000256" key="1">
    <source>
        <dbReference type="SAM" id="MobiDB-lite"/>
    </source>
</evidence>
<proteinExistence type="predicted"/>
<reference evidence="3" key="1">
    <citation type="journal article" date="2023" name="Mar. Drugs">
        <title>Gemmata algarum, a Novel Planctomycete Isolated from an Algal Mat, Displays Antimicrobial Activity.</title>
        <authorList>
            <person name="Kumar G."/>
            <person name="Kallscheuer N."/>
            <person name="Kashif M."/>
            <person name="Ahamad S."/>
            <person name="Jagadeeshwari U."/>
            <person name="Pannikurungottu S."/>
            <person name="Haufschild T."/>
            <person name="Kabuu M."/>
            <person name="Sasikala C."/>
            <person name="Jogler C."/>
            <person name="Ramana C."/>
        </authorList>
    </citation>
    <scope>NUCLEOTIDE SEQUENCE [LARGE SCALE GENOMIC DNA]</scope>
    <source>
        <strain evidence="3">JC673</strain>
    </source>
</reference>
<dbReference type="Proteomes" id="UP001272242">
    <property type="component" value="Unassembled WGS sequence"/>
</dbReference>
<dbReference type="RefSeq" id="WP_320687581.1">
    <property type="nucleotide sequence ID" value="NZ_JAXBLV010000189.1"/>
</dbReference>
<evidence type="ECO:0000313" key="2">
    <source>
        <dbReference type="EMBL" id="MDY3561116.1"/>
    </source>
</evidence>
<keyword evidence="3" id="KW-1185">Reference proteome</keyword>
<comment type="caution">
    <text evidence="2">The sequence shown here is derived from an EMBL/GenBank/DDBJ whole genome shotgun (WGS) entry which is preliminary data.</text>
</comment>
<dbReference type="EMBL" id="JAXBLV010000189">
    <property type="protein sequence ID" value="MDY3561116.1"/>
    <property type="molecule type" value="Genomic_DNA"/>
</dbReference>
<feature type="region of interest" description="Disordered" evidence="1">
    <location>
        <begin position="47"/>
        <end position="75"/>
    </location>
</feature>
<evidence type="ECO:0000313" key="3">
    <source>
        <dbReference type="Proteomes" id="UP001272242"/>
    </source>
</evidence>
<organism evidence="2 3">
    <name type="scientific">Gemmata algarum</name>
    <dbReference type="NCBI Taxonomy" id="2975278"/>
    <lineage>
        <taxon>Bacteria</taxon>
        <taxon>Pseudomonadati</taxon>
        <taxon>Planctomycetota</taxon>
        <taxon>Planctomycetia</taxon>
        <taxon>Gemmatales</taxon>
        <taxon>Gemmataceae</taxon>
        <taxon>Gemmata</taxon>
    </lineage>
</organism>
<gene>
    <name evidence="2" type="ORF">R5W23_002377</name>
</gene>
<name>A0ABU5F5F4_9BACT</name>
<sequence>MSTQAPSIYTVARELLTGNMDLSTDDILARVKALGVTKSDADIRHAVNNTRSELRRRAKSKGKSTPAASKSPYSITRELLTADPTLSSDDLLAKVKARGVTKSDAAIREAIRTTRRDVLGAKPVPTAARTTAGPKPADQTDEAVLFSAIGQVNKTAQLCGGVSKARAIADAIRACGGIDVFLRRLDVVAEILGSETEQ</sequence>
<protein>
    <submittedName>
        <fullName evidence="2">Uncharacterized protein</fullName>
    </submittedName>
</protein>
<accession>A0ABU5F5F4</accession>